<accession>A0A1G5S4U2</accession>
<comment type="similarity">
    <text evidence="1">Belongs to the bacterial ribosomal protein bS1 family.</text>
</comment>
<dbReference type="PANTHER" id="PTHR10724">
    <property type="entry name" value="30S RIBOSOMAL PROTEIN S1"/>
    <property type="match status" value="1"/>
</dbReference>
<evidence type="ECO:0000313" key="6">
    <source>
        <dbReference type="Proteomes" id="UP000199208"/>
    </source>
</evidence>
<dbReference type="GO" id="GO:0006412">
    <property type="term" value="P:translation"/>
    <property type="evidence" value="ECO:0007669"/>
    <property type="project" value="TreeGrafter"/>
</dbReference>
<dbReference type="RefSeq" id="WP_092591889.1">
    <property type="nucleotide sequence ID" value="NZ_FMWL01000014.1"/>
</dbReference>
<dbReference type="STRING" id="1120920.SAMN03080599_02437"/>
<sequence>MTDNEMTMEELMGDIDKSMTRLNQGDCVEGTVISNNGEELVVNLEHMTDGVMPKNEMDFEDGSSIESVEVGAKLRFVVVKEDDGQGNVVLSRKRALALDVWDEINESLESGTPLSVKVSEVVKGGVVGKYKGIRFFMPASQVRLERVEDLNEVIGESMDVVAIEVRNKKDFVVSGRKYLEAQRALKEEEIYKTLQAGETVEGVVRRLADFGAFVDIGGVDGLVHLSELSWKRVKSASEVVSVGDRVKVTVLNVDPEKRRISLRLADYANNPWNTVNEMYRVDQVVTGVIRRLQPFGAFVELSEGLEGLVHVSQISDARVEKPSDVLSVGQEVKVRILGIDADQQRISLSIKAAQDNEAEAYEAYAQQEEEANDASATLGDLFGDKLKDFLK</sequence>
<evidence type="ECO:0000256" key="3">
    <source>
        <dbReference type="ARBA" id="ARBA00023274"/>
    </source>
</evidence>
<keyword evidence="6" id="KW-1185">Reference proteome</keyword>
<dbReference type="NCBIfam" id="NF005208">
    <property type="entry name" value="PRK06676.1"/>
    <property type="match status" value="1"/>
</dbReference>
<dbReference type="FunFam" id="2.40.50.140:FF:000051">
    <property type="entry name" value="RNA-binding transcriptional accessory protein"/>
    <property type="match status" value="2"/>
</dbReference>
<evidence type="ECO:0000256" key="2">
    <source>
        <dbReference type="ARBA" id="ARBA00022980"/>
    </source>
</evidence>
<gene>
    <name evidence="5" type="ORF">SAMN03080599_02437</name>
</gene>
<evidence type="ECO:0000256" key="1">
    <source>
        <dbReference type="ARBA" id="ARBA00006767"/>
    </source>
</evidence>
<dbReference type="Proteomes" id="UP000199208">
    <property type="component" value="Unassembled WGS sequence"/>
</dbReference>
<dbReference type="Gene3D" id="2.40.50.140">
    <property type="entry name" value="Nucleic acid-binding proteins"/>
    <property type="match status" value="3"/>
</dbReference>
<dbReference type="InterPro" id="IPR003029">
    <property type="entry name" value="S1_domain"/>
</dbReference>
<dbReference type="SMART" id="SM00316">
    <property type="entry name" value="S1"/>
    <property type="match status" value="4"/>
</dbReference>
<dbReference type="InterPro" id="IPR012340">
    <property type="entry name" value="NA-bd_OB-fold"/>
</dbReference>
<dbReference type="OrthoDB" id="9804077at2"/>
<protein>
    <submittedName>
        <fullName evidence="5">Small subunit ribosomal protein S1</fullName>
    </submittedName>
</protein>
<organism evidence="5 6">
    <name type="scientific">Acidaminobacter hydrogenoformans DSM 2784</name>
    <dbReference type="NCBI Taxonomy" id="1120920"/>
    <lineage>
        <taxon>Bacteria</taxon>
        <taxon>Bacillati</taxon>
        <taxon>Bacillota</taxon>
        <taxon>Clostridia</taxon>
        <taxon>Peptostreptococcales</taxon>
        <taxon>Acidaminobacteraceae</taxon>
        <taxon>Acidaminobacter</taxon>
    </lineage>
</organism>
<dbReference type="PANTHER" id="PTHR10724:SF7">
    <property type="entry name" value="SMALL RIBOSOMAL SUBUNIT PROTEIN BS1C"/>
    <property type="match status" value="1"/>
</dbReference>
<dbReference type="Pfam" id="PF00575">
    <property type="entry name" value="S1"/>
    <property type="match status" value="3"/>
</dbReference>
<dbReference type="PRINTS" id="PR00681">
    <property type="entry name" value="RIBOSOMALS1"/>
</dbReference>
<reference evidence="5 6" key="1">
    <citation type="submission" date="2016-10" db="EMBL/GenBank/DDBJ databases">
        <authorList>
            <person name="de Groot N.N."/>
        </authorList>
    </citation>
    <scope>NUCLEOTIDE SEQUENCE [LARGE SCALE GENOMIC DNA]</scope>
    <source>
        <strain evidence="5 6">DSM 2784</strain>
    </source>
</reference>
<evidence type="ECO:0000259" key="4">
    <source>
        <dbReference type="PROSITE" id="PS50126"/>
    </source>
</evidence>
<dbReference type="GO" id="GO:0022627">
    <property type="term" value="C:cytosolic small ribosomal subunit"/>
    <property type="evidence" value="ECO:0007669"/>
    <property type="project" value="TreeGrafter"/>
</dbReference>
<proteinExistence type="inferred from homology"/>
<name>A0A1G5S4U2_9FIRM</name>
<keyword evidence="2 5" id="KW-0689">Ribosomal protein</keyword>
<dbReference type="EMBL" id="FMWL01000014">
    <property type="protein sequence ID" value="SCZ80771.1"/>
    <property type="molecule type" value="Genomic_DNA"/>
</dbReference>
<feature type="domain" description="S1 motif" evidence="4">
    <location>
        <begin position="25"/>
        <end position="93"/>
    </location>
</feature>
<dbReference type="InterPro" id="IPR050437">
    <property type="entry name" value="Ribos_protein_bS1-like"/>
</dbReference>
<dbReference type="CDD" id="cd05688">
    <property type="entry name" value="S1_RPS1_repeat_ec3"/>
    <property type="match status" value="1"/>
</dbReference>
<dbReference type="GO" id="GO:0003735">
    <property type="term" value="F:structural constituent of ribosome"/>
    <property type="evidence" value="ECO:0007669"/>
    <property type="project" value="TreeGrafter"/>
</dbReference>
<dbReference type="AlphaFoldDB" id="A0A1G5S4U2"/>
<dbReference type="CDD" id="cd04465">
    <property type="entry name" value="S1_RPS1_repeat_ec2_hs2"/>
    <property type="match status" value="1"/>
</dbReference>
<dbReference type="PROSITE" id="PS50126">
    <property type="entry name" value="S1"/>
    <property type="match status" value="4"/>
</dbReference>
<feature type="domain" description="S1 motif" evidence="4">
    <location>
        <begin position="282"/>
        <end position="351"/>
    </location>
</feature>
<keyword evidence="3" id="KW-0687">Ribonucleoprotein</keyword>
<feature type="domain" description="S1 motif" evidence="4">
    <location>
        <begin position="111"/>
        <end position="176"/>
    </location>
</feature>
<feature type="domain" description="S1 motif" evidence="4">
    <location>
        <begin position="197"/>
        <end position="265"/>
    </location>
</feature>
<dbReference type="SUPFAM" id="SSF50249">
    <property type="entry name" value="Nucleic acid-binding proteins"/>
    <property type="match status" value="4"/>
</dbReference>
<dbReference type="GO" id="GO:0003729">
    <property type="term" value="F:mRNA binding"/>
    <property type="evidence" value="ECO:0007669"/>
    <property type="project" value="TreeGrafter"/>
</dbReference>
<evidence type="ECO:0000313" key="5">
    <source>
        <dbReference type="EMBL" id="SCZ80771.1"/>
    </source>
</evidence>
<dbReference type="InterPro" id="IPR035104">
    <property type="entry name" value="Ribosomal_protein_S1-like"/>
</dbReference>